<comment type="function">
    <text evidence="7">Flavin prenyltransferase that catalyzes the synthesis of the prenylated FMN cofactor (prenyl-FMN) for 4-hydroxy-3-polyprenylbenzoic acid decarboxylase UbiD. The prenyltransferase is metal-independent and links a dimethylallyl moiety from dimethylallyl monophosphate (DMAP) to the flavin N5 and C6 atoms of FMN.</text>
</comment>
<dbReference type="Gene3D" id="3.40.50.1950">
    <property type="entry name" value="Flavin prenyltransferase-like"/>
    <property type="match status" value="1"/>
</dbReference>
<dbReference type="NCBIfam" id="TIGR00421">
    <property type="entry name" value="ubiX_pad"/>
    <property type="match status" value="1"/>
</dbReference>
<proteinExistence type="inferred from homology"/>
<dbReference type="EMBL" id="JAWLLD010000002">
    <property type="protein sequence ID" value="MDV7011305.1"/>
    <property type="molecule type" value="Genomic_DNA"/>
</dbReference>
<dbReference type="InterPro" id="IPR036551">
    <property type="entry name" value="Flavin_trans-like"/>
</dbReference>
<keyword evidence="4 7" id="KW-0808">Transferase</keyword>
<feature type="domain" description="Flavoprotein" evidence="8">
    <location>
        <begin position="9"/>
        <end position="178"/>
    </location>
</feature>
<dbReference type="Proteomes" id="UP001187143">
    <property type="component" value="Unassembled WGS sequence"/>
</dbReference>
<accession>A0AAE4R929</accession>
<dbReference type="GO" id="GO:0106141">
    <property type="term" value="F:flavin prenyltransferase activity"/>
    <property type="evidence" value="ECO:0007669"/>
    <property type="project" value="UniProtKB-EC"/>
</dbReference>
<name>A0AAE4R929_MYCIT</name>
<sequence>MNEPNLPDRLIVGITGATGIVYGARALDILRSVGVETHLIVTRAAHLTRAYETDLTKEDLEARADHVYSVTDVGAPMSSGSFLTRGMLIAPASMRSVGEIASGVSSSLLSRAADVVLKERRPLVLMVRESPLNLIHLRNMAAIVEAGGTIFPPVPAFYFRPGSIEDLVDHSVGRALDQIGIHTDVFPRWDDALRQAVVQHGTPEAPDSQEVPAGHA</sequence>
<comment type="caution">
    <text evidence="9">The sequence shown here is derived from an EMBL/GenBank/DDBJ whole genome shotgun (WGS) entry which is preliminary data.</text>
</comment>
<keyword evidence="2 7" id="KW-0285">Flavoprotein</keyword>
<reference evidence="9" key="1">
    <citation type="submission" date="2023-10" db="EMBL/GenBank/DDBJ databases">
        <title>Characterization and genome sequence of Mycobacterium intracellulare ABSURDO, a novel pathogenic isolate with three colony morphotypes that vary in growth and acid-fastness.</title>
        <authorList>
            <person name="Jude B.A."/>
            <person name="Robinson R.T."/>
        </authorList>
    </citation>
    <scope>NUCLEOTIDE SEQUENCE</scope>
    <source>
        <strain evidence="9">ABSURDO Component B</strain>
    </source>
</reference>
<dbReference type="InterPro" id="IPR004507">
    <property type="entry name" value="UbiX-like"/>
</dbReference>
<gene>
    <name evidence="7" type="primary">ubiX</name>
    <name evidence="9" type="ORF">R4F53_03170</name>
</gene>
<dbReference type="NCBIfam" id="NF004685">
    <property type="entry name" value="PRK06029.1"/>
    <property type="match status" value="1"/>
</dbReference>
<evidence type="ECO:0000256" key="7">
    <source>
        <dbReference type="HAMAP-Rule" id="MF_01984"/>
    </source>
</evidence>
<dbReference type="SUPFAM" id="SSF52507">
    <property type="entry name" value="Homo-oligomeric flavin-containing Cys decarboxylases, HFCD"/>
    <property type="match status" value="1"/>
</dbReference>
<evidence type="ECO:0000313" key="10">
    <source>
        <dbReference type="Proteomes" id="UP001187143"/>
    </source>
</evidence>
<evidence type="ECO:0000259" key="8">
    <source>
        <dbReference type="Pfam" id="PF02441"/>
    </source>
</evidence>
<dbReference type="RefSeq" id="WP_014941953.1">
    <property type="nucleotide sequence ID" value="NZ_JAEKMV010000030.1"/>
</dbReference>
<comment type="caution">
    <text evidence="7">Lacks conserved residue(s) required for the propagation of feature annotation.</text>
</comment>
<keyword evidence="1 7" id="KW-0637">Prenyltransferase</keyword>
<comment type="catalytic activity">
    <reaction evidence="5 7">
        <text>dimethylallyl phosphate + FMNH2 = prenylated FMNH2 + phosphate</text>
        <dbReference type="Rhea" id="RHEA:37743"/>
        <dbReference type="ChEBI" id="CHEBI:43474"/>
        <dbReference type="ChEBI" id="CHEBI:57618"/>
        <dbReference type="ChEBI" id="CHEBI:87467"/>
        <dbReference type="ChEBI" id="CHEBI:88052"/>
        <dbReference type="EC" id="2.5.1.129"/>
    </reaction>
</comment>
<dbReference type="EC" id="2.5.1.129" evidence="7"/>
<evidence type="ECO:0000256" key="4">
    <source>
        <dbReference type="ARBA" id="ARBA00022679"/>
    </source>
</evidence>
<evidence type="ECO:0000256" key="3">
    <source>
        <dbReference type="ARBA" id="ARBA00022643"/>
    </source>
</evidence>
<feature type="binding site" evidence="7">
    <location>
        <position position="174"/>
    </location>
    <ligand>
        <name>dimethylallyl phosphate</name>
        <dbReference type="ChEBI" id="CHEBI:88052"/>
    </ligand>
</feature>
<evidence type="ECO:0000313" key="9">
    <source>
        <dbReference type="EMBL" id="MDV7011305.1"/>
    </source>
</evidence>
<feature type="binding site" evidence="7">
    <location>
        <position position="42"/>
    </location>
    <ligand>
        <name>FMN</name>
        <dbReference type="ChEBI" id="CHEBI:58210"/>
    </ligand>
</feature>
<dbReference type="FunFam" id="3.40.50.1950:FF:000001">
    <property type="entry name" value="Flavin prenyltransferase UbiX"/>
    <property type="match status" value="1"/>
</dbReference>
<evidence type="ECO:0000256" key="1">
    <source>
        <dbReference type="ARBA" id="ARBA00022602"/>
    </source>
</evidence>
<feature type="binding site" evidence="7">
    <location>
        <position position="158"/>
    </location>
    <ligand>
        <name>dimethylallyl phosphate</name>
        <dbReference type="ChEBI" id="CHEBI:88052"/>
    </ligand>
</feature>
<dbReference type="HAMAP" id="MF_01984">
    <property type="entry name" value="ubiX_pad"/>
    <property type="match status" value="1"/>
</dbReference>
<dbReference type="Pfam" id="PF02441">
    <property type="entry name" value="Flavoprotein"/>
    <property type="match status" value="1"/>
</dbReference>
<keyword evidence="3 7" id="KW-0288">FMN</keyword>
<evidence type="ECO:0000256" key="5">
    <source>
        <dbReference type="ARBA" id="ARBA00050612"/>
    </source>
</evidence>
<comment type="similarity">
    <text evidence="6 7">Belongs to the UbiX/PAD1 family.</text>
</comment>
<protein>
    <recommendedName>
        <fullName evidence="7">Flavin prenyltransferase UbiX</fullName>
        <ecNumber evidence="7">2.5.1.129</ecNumber>
    </recommendedName>
</protein>
<evidence type="ECO:0000256" key="6">
    <source>
        <dbReference type="ARBA" id="ARBA00060793"/>
    </source>
</evidence>
<dbReference type="AlphaFoldDB" id="A0AAE4R929"/>
<organism evidence="9 10">
    <name type="scientific">Mycobacterium intracellulare</name>
    <dbReference type="NCBI Taxonomy" id="1767"/>
    <lineage>
        <taxon>Bacteria</taxon>
        <taxon>Bacillati</taxon>
        <taxon>Actinomycetota</taxon>
        <taxon>Actinomycetes</taxon>
        <taxon>Mycobacteriales</taxon>
        <taxon>Mycobacteriaceae</taxon>
        <taxon>Mycobacterium</taxon>
        <taxon>Mycobacterium avium complex (MAC)</taxon>
    </lineage>
</organism>
<feature type="binding site" evidence="7">
    <location>
        <position position="128"/>
    </location>
    <ligand>
        <name>FMN</name>
        <dbReference type="ChEBI" id="CHEBI:58210"/>
    </ligand>
</feature>
<feature type="binding site" evidence="7">
    <location>
        <begin position="93"/>
        <end position="96"/>
    </location>
    <ligand>
        <name>FMN</name>
        <dbReference type="ChEBI" id="CHEBI:58210"/>
    </ligand>
</feature>
<evidence type="ECO:0000256" key="2">
    <source>
        <dbReference type="ARBA" id="ARBA00022630"/>
    </source>
</evidence>
<dbReference type="InterPro" id="IPR003382">
    <property type="entry name" value="Flavoprotein"/>
</dbReference>
<feature type="binding site" evidence="7">
    <location>
        <begin position="16"/>
        <end position="18"/>
    </location>
    <ligand>
        <name>FMN</name>
        <dbReference type="ChEBI" id="CHEBI:58210"/>
    </ligand>
</feature>